<dbReference type="RefSeq" id="WP_045342344.1">
    <property type="nucleotide sequence ID" value="NZ_JZKT01000090.1"/>
</dbReference>
<keyword evidence="2" id="KW-1185">Reference proteome</keyword>
<protein>
    <submittedName>
        <fullName evidence="1">Negative control protein of sporulation</fullName>
    </submittedName>
</protein>
<organism evidence="1 2">
    <name type="scientific">Enterobacter chengduensis</name>
    <dbReference type="NCBI Taxonomy" id="2494701"/>
    <lineage>
        <taxon>Bacteria</taxon>
        <taxon>Pseudomonadati</taxon>
        <taxon>Pseudomonadota</taxon>
        <taxon>Gammaproteobacteria</taxon>
        <taxon>Enterobacterales</taxon>
        <taxon>Enterobacteriaceae</taxon>
        <taxon>Enterobacter</taxon>
        <taxon>Enterobacter cloacae complex</taxon>
    </lineage>
</organism>
<evidence type="ECO:0000313" key="2">
    <source>
        <dbReference type="Proteomes" id="UP000033354"/>
    </source>
</evidence>
<name>A0AAW3HAN7_9ENTR</name>
<sequence>MLNIPISLCIYTGPTQTKYDVKTGIKAEEAYNALKTAYIVGIRNKSQKILAAGIFISSIEDKKDPKLADVAYEIFKAHKPTKKLVKDIYSLPIARLKINLANGTIQEAFSDIETDMLFADFYMNNSIDGKA</sequence>
<comment type="caution">
    <text evidence="1">The sequence shown here is derived from an EMBL/GenBank/DDBJ whole genome shotgun (WGS) entry which is preliminary data.</text>
</comment>
<evidence type="ECO:0000313" key="1">
    <source>
        <dbReference type="EMBL" id="KJX28321.1"/>
    </source>
</evidence>
<proteinExistence type="predicted"/>
<dbReference type="Proteomes" id="UP000033354">
    <property type="component" value="Unassembled WGS sequence"/>
</dbReference>
<accession>A0AAW3HAN7</accession>
<gene>
    <name evidence="1" type="ORF">SG71_24985</name>
</gene>
<dbReference type="AlphaFoldDB" id="A0AAW3HAN7"/>
<reference evidence="1 2" key="1">
    <citation type="submission" date="2015-02" db="EMBL/GenBank/DDBJ databases">
        <authorList>
            <person name="Adams M."/>
            <person name="Sutton G."/>
            <person name="Nelson K."/>
            <person name="Bonomo R."/>
            <person name="McCorrison J."/>
            <person name="Sanka R."/>
            <person name="Brinkac L."/>
            <person name="Nierman W."/>
        </authorList>
    </citation>
    <scope>NUCLEOTIDE SEQUENCE [LARGE SCALE GENOMIC DNA]</scope>
    <source>
        <strain evidence="1 2">CIDEIMsCOL9</strain>
    </source>
</reference>
<dbReference type="EMBL" id="JZKT01000090">
    <property type="protein sequence ID" value="KJX28321.1"/>
    <property type="molecule type" value="Genomic_DNA"/>
</dbReference>